<keyword evidence="2" id="KW-0472">Membrane</keyword>
<dbReference type="AlphaFoldDB" id="A0A812JYE2"/>
<keyword evidence="4" id="KW-1185">Reference proteome</keyword>
<sequence length="115" mass="12804">MPLKHPNKKKLDKASLRPPKKKESAKRSEEDAEPERRLARTCPAHILRFQVLLGASTAMVIFAVYRLWTGALATDVPGPRVPAFEIRTVLWSLLATTSWRASPTCHCQRPGCSVG</sequence>
<feature type="compositionally biased region" description="Basic residues" evidence="1">
    <location>
        <begin position="1"/>
        <end position="11"/>
    </location>
</feature>
<feature type="region of interest" description="Disordered" evidence="1">
    <location>
        <begin position="1"/>
        <end position="37"/>
    </location>
</feature>
<feature type="compositionally biased region" description="Basic and acidic residues" evidence="1">
    <location>
        <begin position="21"/>
        <end position="37"/>
    </location>
</feature>
<name>A0A812JYE2_9DINO</name>
<proteinExistence type="predicted"/>
<evidence type="ECO:0000313" key="3">
    <source>
        <dbReference type="EMBL" id="CAE7211636.1"/>
    </source>
</evidence>
<feature type="transmembrane region" description="Helical" evidence="2">
    <location>
        <begin position="46"/>
        <end position="68"/>
    </location>
</feature>
<reference evidence="3" key="1">
    <citation type="submission" date="2021-02" db="EMBL/GenBank/DDBJ databases">
        <authorList>
            <person name="Dougan E. K."/>
            <person name="Rhodes N."/>
            <person name="Thang M."/>
            <person name="Chan C."/>
        </authorList>
    </citation>
    <scope>NUCLEOTIDE SEQUENCE</scope>
</reference>
<dbReference type="EMBL" id="CAJNJA010006538">
    <property type="protein sequence ID" value="CAE7211636.1"/>
    <property type="molecule type" value="Genomic_DNA"/>
</dbReference>
<keyword evidence="2" id="KW-1133">Transmembrane helix</keyword>
<gene>
    <name evidence="3" type="ORF">SNEC2469_LOCUS2180</name>
</gene>
<protein>
    <submittedName>
        <fullName evidence="3">Uncharacterized protein</fullName>
    </submittedName>
</protein>
<organism evidence="3 4">
    <name type="scientific">Symbiodinium necroappetens</name>
    <dbReference type="NCBI Taxonomy" id="1628268"/>
    <lineage>
        <taxon>Eukaryota</taxon>
        <taxon>Sar</taxon>
        <taxon>Alveolata</taxon>
        <taxon>Dinophyceae</taxon>
        <taxon>Suessiales</taxon>
        <taxon>Symbiodiniaceae</taxon>
        <taxon>Symbiodinium</taxon>
    </lineage>
</organism>
<evidence type="ECO:0000256" key="2">
    <source>
        <dbReference type="SAM" id="Phobius"/>
    </source>
</evidence>
<evidence type="ECO:0000256" key="1">
    <source>
        <dbReference type="SAM" id="MobiDB-lite"/>
    </source>
</evidence>
<accession>A0A812JYE2</accession>
<dbReference type="Proteomes" id="UP000601435">
    <property type="component" value="Unassembled WGS sequence"/>
</dbReference>
<comment type="caution">
    <text evidence="3">The sequence shown here is derived from an EMBL/GenBank/DDBJ whole genome shotgun (WGS) entry which is preliminary data.</text>
</comment>
<dbReference type="OrthoDB" id="434290at2759"/>
<evidence type="ECO:0000313" key="4">
    <source>
        <dbReference type="Proteomes" id="UP000601435"/>
    </source>
</evidence>
<keyword evidence="2" id="KW-0812">Transmembrane</keyword>